<feature type="transmembrane region" description="Helical" evidence="7">
    <location>
        <begin position="22"/>
        <end position="43"/>
    </location>
</feature>
<dbReference type="FunFam" id="1.20.1070.10:FF:000160">
    <property type="entry name" value="Related to Opsin-1"/>
    <property type="match status" value="1"/>
</dbReference>
<keyword evidence="4 7" id="KW-1133">Transmembrane helix</keyword>
<comment type="caution">
    <text evidence="8">The sequence shown here is derived from an EMBL/GenBank/DDBJ whole genome shotgun (WGS) entry which is preliminary data.</text>
</comment>
<evidence type="ECO:0000256" key="3">
    <source>
        <dbReference type="ARBA" id="ARBA00022692"/>
    </source>
</evidence>
<evidence type="ECO:0000256" key="7">
    <source>
        <dbReference type="SAM" id="Phobius"/>
    </source>
</evidence>
<dbReference type="Gene3D" id="1.20.1070.10">
    <property type="entry name" value="Rhodopsin 7-helix transmembrane proteins"/>
    <property type="match status" value="1"/>
</dbReference>
<evidence type="ECO:0000256" key="5">
    <source>
        <dbReference type="ARBA" id="ARBA00023136"/>
    </source>
</evidence>
<dbReference type="GO" id="GO:0005886">
    <property type="term" value="C:plasma membrane"/>
    <property type="evidence" value="ECO:0007669"/>
    <property type="project" value="TreeGrafter"/>
</dbReference>
<dbReference type="SUPFAM" id="SSF81321">
    <property type="entry name" value="Family A G protein-coupled receptor-like"/>
    <property type="match status" value="1"/>
</dbReference>
<evidence type="ECO:0000256" key="2">
    <source>
        <dbReference type="ARBA" id="ARBA00008130"/>
    </source>
</evidence>
<dbReference type="GO" id="GO:0005783">
    <property type="term" value="C:endoplasmic reticulum"/>
    <property type="evidence" value="ECO:0007669"/>
    <property type="project" value="TreeGrafter"/>
</dbReference>
<dbReference type="Proteomes" id="UP001212997">
    <property type="component" value="Unassembled WGS sequence"/>
</dbReference>
<accession>A0AAD5YJR8</accession>
<feature type="transmembrane region" description="Helical" evidence="7">
    <location>
        <begin position="50"/>
        <end position="69"/>
    </location>
</feature>
<keyword evidence="5 7" id="KW-0472">Membrane</keyword>
<sequence>MSSLDQNPPNATNHITSGGTDWLWTVFALMLVSLFGMIGWSMVRPRGTRFFHNIAVIILATATLAYFSMASNLGSTPITAEFAHGNPGTRQIWYVRYIQWFITFPLLLLLLLFPSGLSLSDILTTTFFAWFVVVSGLVGALVSSSYKWGYYVFGVFALFYIWGVLLGVGPRTTFSAGATVRSGYIRGSGFLALITFLYPIAWAVSEGGNVISPNKEMVFYGILDLILGPVFLYYYLFGLRDIDYGTYGIHSGKFSDGPATGEKGPAVAAASNYPTSAARTEPGTTAAAPQAVGTAAPAV</sequence>
<dbReference type="PANTHER" id="PTHR28286:SF1">
    <property type="entry name" value="30 KDA HEAT SHOCK PROTEIN-RELATED"/>
    <property type="match status" value="1"/>
</dbReference>
<dbReference type="AlphaFoldDB" id="A0AAD5YJR8"/>
<reference evidence="8" key="1">
    <citation type="submission" date="2022-07" db="EMBL/GenBank/DDBJ databases">
        <title>Genome Sequence of Physisporinus lineatus.</title>
        <authorList>
            <person name="Buettner E."/>
        </authorList>
    </citation>
    <scope>NUCLEOTIDE SEQUENCE</scope>
    <source>
        <strain evidence="8">VT162</strain>
    </source>
</reference>
<evidence type="ECO:0000256" key="1">
    <source>
        <dbReference type="ARBA" id="ARBA00004141"/>
    </source>
</evidence>
<dbReference type="EMBL" id="JANAWD010000145">
    <property type="protein sequence ID" value="KAJ3485673.1"/>
    <property type="molecule type" value="Genomic_DNA"/>
</dbReference>
<evidence type="ECO:0000313" key="8">
    <source>
        <dbReference type="EMBL" id="KAJ3485673.1"/>
    </source>
</evidence>
<protein>
    <recommendedName>
        <fullName evidence="10">Heat shock protein 30</fullName>
    </recommendedName>
</protein>
<evidence type="ECO:0000256" key="4">
    <source>
        <dbReference type="ARBA" id="ARBA00022989"/>
    </source>
</evidence>
<feature type="compositionally biased region" description="Low complexity" evidence="6">
    <location>
        <begin position="282"/>
        <end position="299"/>
    </location>
</feature>
<feature type="transmembrane region" description="Helical" evidence="7">
    <location>
        <begin position="189"/>
        <end position="205"/>
    </location>
</feature>
<feature type="region of interest" description="Disordered" evidence="6">
    <location>
        <begin position="276"/>
        <end position="299"/>
    </location>
</feature>
<keyword evidence="3 7" id="KW-0812">Transmembrane</keyword>
<evidence type="ECO:0008006" key="10">
    <source>
        <dbReference type="Google" id="ProtNLM"/>
    </source>
</evidence>
<proteinExistence type="inferred from homology"/>
<dbReference type="InterPro" id="IPR043476">
    <property type="entry name" value="Yro2-like_7TM"/>
</dbReference>
<gene>
    <name evidence="8" type="ORF">NLI96_g4790</name>
</gene>
<comment type="similarity">
    <text evidence="2">Belongs to the archaeal/bacterial/fungal opsin family.</text>
</comment>
<dbReference type="Pfam" id="PF01036">
    <property type="entry name" value="Bac_rhodopsin"/>
    <property type="match status" value="1"/>
</dbReference>
<comment type="subcellular location">
    <subcellularLocation>
        <location evidence="1">Membrane</location>
        <topology evidence="1">Multi-pass membrane protein</topology>
    </subcellularLocation>
</comment>
<dbReference type="PRINTS" id="PR00251">
    <property type="entry name" value="BACTRLOPSIN"/>
</dbReference>
<keyword evidence="9" id="KW-1185">Reference proteome</keyword>
<dbReference type="InterPro" id="IPR001425">
    <property type="entry name" value="Arc/bac/fun_rhodopsins"/>
</dbReference>
<evidence type="ECO:0000256" key="6">
    <source>
        <dbReference type="SAM" id="MobiDB-lite"/>
    </source>
</evidence>
<dbReference type="CDD" id="cd15239">
    <property type="entry name" value="7tm_YRO2_fungal-like"/>
    <property type="match status" value="1"/>
</dbReference>
<organism evidence="8 9">
    <name type="scientific">Meripilus lineatus</name>
    <dbReference type="NCBI Taxonomy" id="2056292"/>
    <lineage>
        <taxon>Eukaryota</taxon>
        <taxon>Fungi</taxon>
        <taxon>Dikarya</taxon>
        <taxon>Basidiomycota</taxon>
        <taxon>Agaricomycotina</taxon>
        <taxon>Agaricomycetes</taxon>
        <taxon>Polyporales</taxon>
        <taxon>Meripilaceae</taxon>
        <taxon>Meripilus</taxon>
    </lineage>
</organism>
<dbReference type="SMART" id="SM01021">
    <property type="entry name" value="Bac_rhodopsin"/>
    <property type="match status" value="1"/>
</dbReference>
<name>A0AAD5YJR8_9APHY</name>
<evidence type="ECO:0000313" key="9">
    <source>
        <dbReference type="Proteomes" id="UP001212997"/>
    </source>
</evidence>
<feature type="transmembrane region" description="Helical" evidence="7">
    <location>
        <begin position="122"/>
        <end position="142"/>
    </location>
</feature>
<feature type="transmembrane region" description="Helical" evidence="7">
    <location>
        <begin position="217"/>
        <end position="237"/>
    </location>
</feature>
<feature type="transmembrane region" description="Helical" evidence="7">
    <location>
        <begin position="148"/>
        <end position="168"/>
    </location>
</feature>
<feature type="transmembrane region" description="Helical" evidence="7">
    <location>
        <begin position="97"/>
        <end position="115"/>
    </location>
</feature>
<dbReference type="PANTHER" id="PTHR28286">
    <property type="match status" value="1"/>
</dbReference>